<gene>
    <name evidence="6" type="ORF">Afil01_61350</name>
</gene>
<evidence type="ECO:0000313" key="7">
    <source>
        <dbReference type="Proteomes" id="UP001165079"/>
    </source>
</evidence>
<comment type="caution">
    <text evidence="6">The sequence shown here is derived from an EMBL/GenBank/DDBJ whole genome shotgun (WGS) entry which is preliminary data.</text>
</comment>
<dbReference type="Gene3D" id="2.30.110.10">
    <property type="entry name" value="Electron Transport, Fmn-binding Protein, Chain A"/>
    <property type="match status" value="1"/>
</dbReference>
<keyword evidence="7" id="KW-1185">Reference proteome</keyword>
<feature type="domain" description="Flavin reductase like" evidence="5">
    <location>
        <begin position="11"/>
        <end position="161"/>
    </location>
</feature>
<evidence type="ECO:0000256" key="2">
    <source>
        <dbReference type="ARBA" id="ARBA00022630"/>
    </source>
</evidence>
<proteinExistence type="inferred from homology"/>
<dbReference type="InterPro" id="IPR012349">
    <property type="entry name" value="Split_barrel_FMN-bd"/>
</dbReference>
<protein>
    <recommendedName>
        <fullName evidence="5">Flavin reductase like domain-containing protein</fullName>
    </recommendedName>
</protein>
<accession>A0A9W6SSM0</accession>
<name>A0A9W6SSM0_9ACTN</name>
<evidence type="ECO:0000259" key="5">
    <source>
        <dbReference type="Pfam" id="PF01613"/>
    </source>
</evidence>
<feature type="region of interest" description="Disordered" evidence="4">
    <location>
        <begin position="207"/>
        <end position="234"/>
    </location>
</feature>
<evidence type="ECO:0000256" key="3">
    <source>
        <dbReference type="ARBA" id="ARBA00038054"/>
    </source>
</evidence>
<dbReference type="PANTHER" id="PTHR43567">
    <property type="entry name" value="FLAVOREDOXIN-RELATED-RELATED"/>
    <property type="match status" value="1"/>
</dbReference>
<dbReference type="GO" id="GO:0010181">
    <property type="term" value="F:FMN binding"/>
    <property type="evidence" value="ECO:0007669"/>
    <property type="project" value="InterPro"/>
</dbReference>
<organism evidence="6 7">
    <name type="scientific">Actinorhabdospora filicis</name>
    <dbReference type="NCBI Taxonomy" id="1785913"/>
    <lineage>
        <taxon>Bacteria</taxon>
        <taxon>Bacillati</taxon>
        <taxon>Actinomycetota</taxon>
        <taxon>Actinomycetes</taxon>
        <taxon>Micromonosporales</taxon>
        <taxon>Micromonosporaceae</taxon>
        <taxon>Actinorhabdospora</taxon>
    </lineage>
</organism>
<evidence type="ECO:0000256" key="4">
    <source>
        <dbReference type="SAM" id="MobiDB-lite"/>
    </source>
</evidence>
<dbReference type="PANTHER" id="PTHR43567:SF1">
    <property type="entry name" value="FLAVOREDOXIN"/>
    <property type="match status" value="1"/>
</dbReference>
<dbReference type="GO" id="GO:0016646">
    <property type="term" value="F:oxidoreductase activity, acting on the CH-NH group of donors, NAD or NADP as acceptor"/>
    <property type="evidence" value="ECO:0007669"/>
    <property type="project" value="UniProtKB-ARBA"/>
</dbReference>
<dbReference type="EMBL" id="BSTX01000005">
    <property type="protein sequence ID" value="GLZ81328.1"/>
    <property type="molecule type" value="Genomic_DNA"/>
</dbReference>
<evidence type="ECO:0000256" key="1">
    <source>
        <dbReference type="ARBA" id="ARBA00001917"/>
    </source>
</evidence>
<dbReference type="RefSeq" id="WP_285666779.1">
    <property type="nucleotide sequence ID" value="NZ_BSTX01000005.1"/>
</dbReference>
<comment type="cofactor">
    <cofactor evidence="1">
        <name>FMN</name>
        <dbReference type="ChEBI" id="CHEBI:58210"/>
    </cofactor>
</comment>
<keyword evidence="2" id="KW-0285">Flavoprotein</keyword>
<dbReference type="AlphaFoldDB" id="A0A9W6SSM0"/>
<comment type="similarity">
    <text evidence="3">Belongs to the flavoredoxin family.</text>
</comment>
<evidence type="ECO:0000313" key="6">
    <source>
        <dbReference type="EMBL" id="GLZ81328.1"/>
    </source>
</evidence>
<sequence>MHVVPGHKVHYYGTPVVLLSTRNADGSANLAAMSSAWWLGEFGMLGLGASAHTSTNLLREGEVVVNLVPAGMVATVDRIALTTGADPIAPMRAEMGYVHVKDKFAHTGLTEQPSELVSPPRVLECPIQLEARVVDHHVMKRNDRLISFEIEVLRAHVEEDLVVPGTHYIDADAWDPLIMKFCEFYGEGRNLQSSRLAQAWNIPRRPLSHASEASRSASDIPAGAGTGASSTSRG</sequence>
<dbReference type="Pfam" id="PF01613">
    <property type="entry name" value="Flavin_Reduct"/>
    <property type="match status" value="1"/>
</dbReference>
<dbReference type="Proteomes" id="UP001165079">
    <property type="component" value="Unassembled WGS sequence"/>
</dbReference>
<reference evidence="6" key="1">
    <citation type="submission" date="2023-03" db="EMBL/GenBank/DDBJ databases">
        <title>Actinorhabdospora filicis NBRC 111898.</title>
        <authorList>
            <person name="Ichikawa N."/>
            <person name="Sato H."/>
            <person name="Tonouchi N."/>
        </authorList>
    </citation>
    <scope>NUCLEOTIDE SEQUENCE</scope>
    <source>
        <strain evidence="6">NBRC 111898</strain>
    </source>
</reference>
<dbReference type="SUPFAM" id="SSF50475">
    <property type="entry name" value="FMN-binding split barrel"/>
    <property type="match status" value="1"/>
</dbReference>
<dbReference type="InterPro" id="IPR052174">
    <property type="entry name" value="Flavoredoxin"/>
</dbReference>
<dbReference type="InterPro" id="IPR002563">
    <property type="entry name" value="Flavin_Rdtase-like_dom"/>
</dbReference>